<sequence length="219" mass="25438">MTNTRYARAHPRPSRDSFPREDSAGNSSLAIAEEEGAQKMPIKNSSSSSNSRNRFENEPARWESLYIQSAESMEKLILAKLDESDDSKYKEIDEKISRIRRIIVIIEERIAQSQKSWNSSRQTKSVKQQPAATNVSKPDVLMENILPFRVLDTASYNINYYDQDEALPEIDNNNVFKTVCDFLIGFEVIFAYFRVDIENDWYRYLRLAIYNGQDERSIN</sequence>
<feature type="compositionally biased region" description="Basic and acidic residues" evidence="1">
    <location>
        <begin position="13"/>
        <end position="23"/>
    </location>
</feature>
<protein>
    <submittedName>
        <fullName evidence="2">Uncharacterized protein</fullName>
    </submittedName>
</protein>
<accession>A0A367KGI0</accession>
<name>A0A367KGI0_RHIAZ</name>
<dbReference type="EMBL" id="PJQL01000015">
    <property type="protein sequence ID" value="RCI01326.1"/>
    <property type="molecule type" value="Genomic_DNA"/>
</dbReference>
<reference evidence="2 3" key="1">
    <citation type="journal article" date="2018" name="G3 (Bethesda)">
        <title>Phylogenetic and Phylogenomic Definition of Rhizopus Species.</title>
        <authorList>
            <person name="Gryganskyi A.P."/>
            <person name="Golan J."/>
            <person name="Dolatabadi S."/>
            <person name="Mondo S."/>
            <person name="Robb S."/>
            <person name="Idnurm A."/>
            <person name="Muszewska A."/>
            <person name="Steczkiewicz K."/>
            <person name="Masonjones S."/>
            <person name="Liao H.L."/>
            <person name="Gajdeczka M.T."/>
            <person name="Anike F."/>
            <person name="Vuek A."/>
            <person name="Anishchenko I.M."/>
            <person name="Voigt K."/>
            <person name="de Hoog G.S."/>
            <person name="Smith M.E."/>
            <person name="Heitman J."/>
            <person name="Vilgalys R."/>
            <person name="Stajich J.E."/>
        </authorList>
    </citation>
    <scope>NUCLEOTIDE SEQUENCE [LARGE SCALE GENOMIC DNA]</scope>
    <source>
        <strain evidence="2 3">CBS 357.93</strain>
    </source>
</reference>
<feature type="region of interest" description="Disordered" evidence="1">
    <location>
        <begin position="1"/>
        <end position="55"/>
    </location>
</feature>
<gene>
    <name evidence="2" type="ORF">CU097_015685</name>
</gene>
<evidence type="ECO:0000313" key="3">
    <source>
        <dbReference type="Proteomes" id="UP000252139"/>
    </source>
</evidence>
<keyword evidence="3" id="KW-1185">Reference proteome</keyword>
<proteinExistence type="predicted"/>
<evidence type="ECO:0000313" key="2">
    <source>
        <dbReference type="EMBL" id="RCI01326.1"/>
    </source>
</evidence>
<dbReference type="Proteomes" id="UP000252139">
    <property type="component" value="Unassembled WGS sequence"/>
</dbReference>
<dbReference type="AlphaFoldDB" id="A0A367KGI0"/>
<organism evidence="2 3">
    <name type="scientific">Rhizopus azygosporus</name>
    <name type="common">Rhizopus microsporus var. azygosporus</name>
    <dbReference type="NCBI Taxonomy" id="86630"/>
    <lineage>
        <taxon>Eukaryota</taxon>
        <taxon>Fungi</taxon>
        <taxon>Fungi incertae sedis</taxon>
        <taxon>Mucoromycota</taxon>
        <taxon>Mucoromycotina</taxon>
        <taxon>Mucoromycetes</taxon>
        <taxon>Mucorales</taxon>
        <taxon>Mucorineae</taxon>
        <taxon>Rhizopodaceae</taxon>
        <taxon>Rhizopus</taxon>
    </lineage>
</organism>
<comment type="caution">
    <text evidence="2">The sequence shown here is derived from an EMBL/GenBank/DDBJ whole genome shotgun (WGS) entry which is preliminary data.</text>
</comment>
<evidence type="ECO:0000256" key="1">
    <source>
        <dbReference type="SAM" id="MobiDB-lite"/>
    </source>
</evidence>